<feature type="transmembrane region" description="Helical" evidence="1">
    <location>
        <begin position="19"/>
        <end position="39"/>
    </location>
</feature>
<dbReference type="RefSeq" id="WP_143824562.1">
    <property type="nucleotide sequence ID" value="NZ_BMDX01000015.1"/>
</dbReference>
<dbReference type="EMBL" id="BMDX01000015">
    <property type="protein sequence ID" value="GGA84017.1"/>
    <property type="molecule type" value="Genomic_DNA"/>
</dbReference>
<keyword evidence="3" id="KW-1185">Reference proteome</keyword>
<sequence length="137" mass="15144">MLDYPNANSTRQRACWTKWLIATVVGVCLWSLVGLVQHLELQSPSLKLSPTVPLQPPQRLTEGFIPARDFQVAGSKAPSDSQQFGEIKIVMIEKGGISQVFVNVHLVFIIVQFNLREIIIKPINSAAYSVGTELVSI</sequence>
<keyword evidence="1" id="KW-0472">Membrane</keyword>
<dbReference type="Proteomes" id="UP000619743">
    <property type="component" value="Unassembled WGS sequence"/>
</dbReference>
<evidence type="ECO:0000256" key="1">
    <source>
        <dbReference type="SAM" id="Phobius"/>
    </source>
</evidence>
<evidence type="ECO:0000313" key="3">
    <source>
        <dbReference type="Proteomes" id="UP000619743"/>
    </source>
</evidence>
<reference evidence="3" key="1">
    <citation type="journal article" date="2019" name="Int. J. Syst. Evol. Microbiol.">
        <title>The Global Catalogue of Microorganisms (GCM) 10K type strain sequencing project: providing services to taxonomists for standard genome sequencing and annotation.</title>
        <authorList>
            <consortium name="The Broad Institute Genomics Platform"/>
            <consortium name="The Broad Institute Genome Sequencing Center for Infectious Disease"/>
            <person name="Wu L."/>
            <person name="Ma J."/>
        </authorList>
    </citation>
    <scope>NUCLEOTIDE SEQUENCE [LARGE SCALE GENOMIC DNA]</scope>
    <source>
        <strain evidence="3">CGMCC 1.10130</strain>
    </source>
</reference>
<keyword evidence="1" id="KW-1133">Transmembrane helix</keyword>
<dbReference type="AlphaFoldDB" id="A0A8J2U7B4"/>
<gene>
    <name evidence="2" type="ORF">GCM10011369_27550</name>
</gene>
<protein>
    <submittedName>
        <fullName evidence="2">Uncharacterized protein</fullName>
    </submittedName>
</protein>
<organism evidence="2 3">
    <name type="scientific">Neiella marina</name>
    <dbReference type="NCBI Taxonomy" id="508461"/>
    <lineage>
        <taxon>Bacteria</taxon>
        <taxon>Pseudomonadati</taxon>
        <taxon>Pseudomonadota</taxon>
        <taxon>Gammaproteobacteria</taxon>
        <taxon>Alteromonadales</taxon>
        <taxon>Echinimonadaceae</taxon>
        <taxon>Neiella</taxon>
    </lineage>
</organism>
<name>A0A8J2U7B4_9GAMM</name>
<comment type="caution">
    <text evidence="2">The sequence shown here is derived from an EMBL/GenBank/DDBJ whole genome shotgun (WGS) entry which is preliminary data.</text>
</comment>
<evidence type="ECO:0000313" key="2">
    <source>
        <dbReference type="EMBL" id="GGA84017.1"/>
    </source>
</evidence>
<accession>A0A8J2U7B4</accession>
<proteinExistence type="predicted"/>
<keyword evidence="1" id="KW-0812">Transmembrane</keyword>